<proteinExistence type="predicted"/>
<dbReference type="PANTHER" id="PTHR47331">
    <property type="entry name" value="PHD-TYPE DOMAIN-CONTAINING PROTEIN"/>
    <property type="match status" value="1"/>
</dbReference>
<keyword evidence="2" id="KW-1185">Reference proteome</keyword>
<dbReference type="Pfam" id="PF03564">
    <property type="entry name" value="DUF1759"/>
    <property type="match status" value="1"/>
</dbReference>
<accession>A0A6S7KKS3</accession>
<evidence type="ECO:0000313" key="1">
    <source>
        <dbReference type="EMBL" id="CAB4028853.1"/>
    </source>
</evidence>
<comment type="caution">
    <text evidence="1">The sequence shown here is derived from an EMBL/GenBank/DDBJ whole genome shotgun (WGS) entry which is preliminary data.</text>
</comment>
<organism evidence="1 2">
    <name type="scientific">Paramuricea clavata</name>
    <name type="common">Red gorgonian</name>
    <name type="synonym">Violescent sea-whip</name>
    <dbReference type="NCBI Taxonomy" id="317549"/>
    <lineage>
        <taxon>Eukaryota</taxon>
        <taxon>Metazoa</taxon>
        <taxon>Cnidaria</taxon>
        <taxon>Anthozoa</taxon>
        <taxon>Octocorallia</taxon>
        <taxon>Malacalcyonacea</taxon>
        <taxon>Plexauridae</taxon>
        <taxon>Paramuricea</taxon>
    </lineage>
</organism>
<evidence type="ECO:0000313" key="2">
    <source>
        <dbReference type="Proteomes" id="UP001152795"/>
    </source>
</evidence>
<protein>
    <submittedName>
        <fullName evidence="1">Uncharacterized protein</fullName>
    </submittedName>
</protein>
<dbReference type="Proteomes" id="UP001152795">
    <property type="component" value="Unassembled WGS sequence"/>
</dbReference>
<name>A0A6S7KKS3_PARCT</name>
<dbReference type="EMBL" id="CACRXK020015773">
    <property type="protein sequence ID" value="CAB4028853.1"/>
    <property type="molecule type" value="Genomic_DNA"/>
</dbReference>
<dbReference type="AlphaFoldDB" id="A0A6S7KKS3"/>
<sequence length="236" mass="27189">MEPKQQRSNLERIKVPQFSGNIKHYRTWKRIFEDTMKRNYENEGSQLARLIEAIQPPPPLRYEIECFTTTKAIWEFLDKLFGDDKELIKILMNDIKTMKPLKVKDAKSIRNLVATVRGFILRMEDVGASDEAKSRYVFADILAKLTVEDQRAYARSMIDTKKIESLHTLLEYLEEEAKIMASSQSDQRSSKIGIYPVNVDGGYNGAPGCGLGCSQQHGLGYCPAFKKMKVKEKWKW</sequence>
<dbReference type="InterPro" id="IPR005312">
    <property type="entry name" value="DUF1759"/>
</dbReference>
<reference evidence="1" key="1">
    <citation type="submission" date="2020-04" db="EMBL/GenBank/DDBJ databases">
        <authorList>
            <person name="Alioto T."/>
            <person name="Alioto T."/>
            <person name="Gomez Garrido J."/>
        </authorList>
    </citation>
    <scope>NUCLEOTIDE SEQUENCE</scope>
    <source>
        <strain evidence="1">A484AB</strain>
    </source>
</reference>
<gene>
    <name evidence="1" type="ORF">PACLA_8A057035</name>
</gene>